<keyword evidence="2" id="KW-1185">Reference proteome</keyword>
<dbReference type="RefSeq" id="WP_330153366.1">
    <property type="nucleotide sequence ID" value="NZ_JAUZMZ010000112.1"/>
</dbReference>
<sequence length="368" mass="40586">MGTLTLARHRGARYAVIPYKVKIEKLREKDDSRRIRPLDNFDGNGADLLVLYSAFLLGFPGGKLVERDDQHFGEVDEIARLGRTVRARWVSGQSGVRSHLKDDHEGTEFDRKQTAVERLRFMTLLAAPSDARLGVFLVEQIGRKSLSWKMRREFEAAFKRKYPGYALRIAAVSRTDLWAKAEAAGLGAEVSAITVVHQSISANELAEIGVGADEKIVGQFTQTYDMKKSPQRGGILRKARTKLTKGIVAAEGPDEVQLESMEGFDVQQAELVDGVAEISAVVSLPGENPVLVKYTGARPPQVKYYFRNVPEGVELTSLQFYTESTSHAIALLRDGGVRLDPGWDTEQWEHPVGVAALEVCASDSSASD</sequence>
<organism evidence="1 2">
    <name type="scientific">Rhodococcus chondri</name>
    <dbReference type="NCBI Taxonomy" id="3065941"/>
    <lineage>
        <taxon>Bacteria</taxon>
        <taxon>Bacillati</taxon>
        <taxon>Actinomycetota</taxon>
        <taxon>Actinomycetes</taxon>
        <taxon>Mycobacteriales</taxon>
        <taxon>Nocardiaceae</taxon>
        <taxon>Rhodococcus</taxon>
    </lineage>
</organism>
<evidence type="ECO:0000313" key="1">
    <source>
        <dbReference type="EMBL" id="MEE2033977.1"/>
    </source>
</evidence>
<accession>A0ABU7JVC9</accession>
<protein>
    <submittedName>
        <fullName evidence="1">Uncharacterized protein</fullName>
    </submittedName>
</protein>
<dbReference type="EMBL" id="JAUZMZ010000112">
    <property type="protein sequence ID" value="MEE2033977.1"/>
    <property type="molecule type" value="Genomic_DNA"/>
</dbReference>
<gene>
    <name evidence="1" type="ORF">Q8814_17965</name>
</gene>
<comment type="caution">
    <text evidence="1">The sequence shown here is derived from an EMBL/GenBank/DDBJ whole genome shotgun (WGS) entry which is preliminary data.</text>
</comment>
<reference evidence="1 2" key="1">
    <citation type="submission" date="2023-08" db="EMBL/GenBank/DDBJ databases">
        <authorList>
            <person name="Girao M."/>
            <person name="Carvalho M.F."/>
        </authorList>
    </citation>
    <scope>NUCLEOTIDE SEQUENCE [LARGE SCALE GENOMIC DNA]</scope>
    <source>
        <strain evidence="1 2">CC-R104</strain>
    </source>
</reference>
<name>A0ABU7JVC9_9NOCA</name>
<proteinExistence type="predicted"/>
<evidence type="ECO:0000313" key="2">
    <source>
        <dbReference type="Proteomes" id="UP001331936"/>
    </source>
</evidence>
<dbReference type="Proteomes" id="UP001331936">
    <property type="component" value="Unassembled WGS sequence"/>
</dbReference>